<dbReference type="CTD" id="4509"/>
<name>Q4W6H0_ZHASC</name>
<dbReference type="InterPro" id="IPR001421">
    <property type="entry name" value="ATP8_metazoa"/>
</dbReference>
<geneLocation type="mitochondrion" evidence="14"/>
<evidence type="ECO:0000256" key="4">
    <source>
        <dbReference type="ARBA" id="ARBA00022547"/>
    </source>
</evidence>
<keyword evidence="8 12" id="KW-0406">Ion transport</keyword>
<keyword evidence="3 12" id="KW-0813">Transport</keyword>
<evidence type="ECO:0000313" key="14">
    <source>
        <dbReference type="EMBL" id="BAD99482.1"/>
    </source>
</evidence>
<reference evidence="14" key="1">
    <citation type="journal article" date="2005" name="Genes Genet. Syst.">
        <title>Complete nucleotide sequence of the mitochondrial genome of Schlegel's tree frog Rhacophorus schlegelii (family Rhacophoridae): duplicated control regions and gene rearrangements.</title>
        <authorList>
            <person name="Sano N."/>
            <person name="Kurabayashi A."/>
            <person name="Fujii T."/>
            <person name="Yonekawa H."/>
            <person name="Sumida M."/>
        </authorList>
    </citation>
    <scope>NUCLEOTIDE SEQUENCE</scope>
</reference>
<evidence type="ECO:0000256" key="8">
    <source>
        <dbReference type="ARBA" id="ARBA00023065"/>
    </source>
</evidence>
<evidence type="ECO:0000256" key="7">
    <source>
        <dbReference type="ARBA" id="ARBA00022989"/>
    </source>
</evidence>
<dbReference type="GO" id="GO:0015986">
    <property type="term" value="P:proton motive force-driven ATP synthesis"/>
    <property type="evidence" value="ECO:0007669"/>
    <property type="project" value="InterPro"/>
</dbReference>
<keyword evidence="7 13" id="KW-1133">Transmembrane helix</keyword>
<evidence type="ECO:0000256" key="2">
    <source>
        <dbReference type="ARBA" id="ARBA00008892"/>
    </source>
</evidence>
<proteinExistence type="inferred from homology"/>
<evidence type="ECO:0000256" key="10">
    <source>
        <dbReference type="ARBA" id="ARBA00023136"/>
    </source>
</evidence>
<protein>
    <recommendedName>
        <fullName evidence="12">ATP synthase complex subunit 8</fullName>
    </recommendedName>
</protein>
<comment type="subcellular location">
    <subcellularLocation>
        <location evidence="1 12">Mitochondrion membrane</location>
        <topology evidence="1 12">Single-pass membrane protein</topology>
    </subcellularLocation>
</comment>
<dbReference type="RefSeq" id="YP_254692.1">
    <property type="nucleotide sequence ID" value="NC_007178.1"/>
</dbReference>
<keyword evidence="5 12" id="KW-0812">Transmembrane</keyword>
<dbReference type="GO" id="GO:0045259">
    <property type="term" value="C:proton-transporting ATP synthase complex"/>
    <property type="evidence" value="ECO:0007669"/>
    <property type="project" value="UniProtKB-KW"/>
</dbReference>
<evidence type="ECO:0000256" key="11">
    <source>
        <dbReference type="ARBA" id="ARBA00023310"/>
    </source>
</evidence>
<dbReference type="EMBL" id="AB202078">
    <property type="protein sequence ID" value="BAD99482.1"/>
    <property type="molecule type" value="Genomic_DNA"/>
</dbReference>
<evidence type="ECO:0000256" key="5">
    <source>
        <dbReference type="ARBA" id="ARBA00022692"/>
    </source>
</evidence>
<evidence type="ECO:0000256" key="13">
    <source>
        <dbReference type="SAM" id="Phobius"/>
    </source>
</evidence>
<dbReference type="Pfam" id="PF00895">
    <property type="entry name" value="ATP-synt_8"/>
    <property type="match status" value="1"/>
</dbReference>
<organism evidence="14">
    <name type="scientific">Zhangixalus schlegelii</name>
    <name type="common">Japanese gliding frog</name>
    <name type="synonym">Rhacophorus schlegelii</name>
    <dbReference type="NCBI Taxonomy" id="210202"/>
    <lineage>
        <taxon>Eukaryota</taxon>
        <taxon>Metazoa</taxon>
        <taxon>Chordata</taxon>
        <taxon>Craniata</taxon>
        <taxon>Vertebrata</taxon>
        <taxon>Euteleostomi</taxon>
        <taxon>Amphibia</taxon>
        <taxon>Batrachia</taxon>
        <taxon>Anura</taxon>
        <taxon>Neobatrachia</taxon>
        <taxon>Ranoidea</taxon>
        <taxon>Rhacophoridae</taxon>
        <taxon>Rhacophorinae</taxon>
        <taxon>Zhangixalus</taxon>
    </lineage>
</organism>
<sequence>MPQLIPEPWFFIFLTSWLVIFSVAPTKILTHLNLNKPNFKKPKTSRNSWTWPWQ</sequence>
<keyword evidence="6 12" id="KW-0375">Hydrogen ion transport</keyword>
<dbReference type="AlphaFoldDB" id="Q4W6H0"/>
<keyword evidence="4 12" id="KW-0138">CF(0)</keyword>
<dbReference type="GeneID" id="3453262"/>
<evidence type="ECO:0000256" key="12">
    <source>
        <dbReference type="RuleBase" id="RU003661"/>
    </source>
</evidence>
<dbReference type="InterPro" id="IPR050635">
    <property type="entry name" value="ATPase_protein_8"/>
</dbReference>
<keyword evidence="11" id="KW-0066">ATP synthesis</keyword>
<gene>
    <name evidence="14" type="primary">ATP8</name>
</gene>
<comment type="similarity">
    <text evidence="2 12">Belongs to the ATPase protein 8 family.</text>
</comment>
<evidence type="ECO:0000256" key="3">
    <source>
        <dbReference type="ARBA" id="ARBA00022448"/>
    </source>
</evidence>
<keyword evidence="10 13" id="KW-0472">Membrane</keyword>
<dbReference type="PANTHER" id="PTHR39937">
    <property type="entry name" value="ATP SYNTHASE PROTEIN 8"/>
    <property type="match status" value="1"/>
</dbReference>
<dbReference type="GO" id="GO:0031966">
    <property type="term" value="C:mitochondrial membrane"/>
    <property type="evidence" value="ECO:0007669"/>
    <property type="project" value="UniProtKB-SubCell"/>
</dbReference>
<evidence type="ECO:0000256" key="6">
    <source>
        <dbReference type="ARBA" id="ARBA00022781"/>
    </source>
</evidence>
<dbReference type="GO" id="GO:0015078">
    <property type="term" value="F:proton transmembrane transporter activity"/>
    <property type="evidence" value="ECO:0007669"/>
    <property type="project" value="InterPro"/>
</dbReference>
<dbReference type="PANTHER" id="PTHR39937:SF1">
    <property type="entry name" value="ATP SYNTHASE PROTEIN 8"/>
    <property type="match status" value="1"/>
</dbReference>
<feature type="transmembrane region" description="Helical" evidence="13">
    <location>
        <begin position="12"/>
        <end position="34"/>
    </location>
</feature>
<keyword evidence="9 12" id="KW-0496">Mitochondrion</keyword>
<evidence type="ECO:0000256" key="1">
    <source>
        <dbReference type="ARBA" id="ARBA00004304"/>
    </source>
</evidence>
<evidence type="ECO:0000256" key="9">
    <source>
        <dbReference type="ARBA" id="ARBA00023128"/>
    </source>
</evidence>
<accession>Q4W6H0</accession>